<dbReference type="InterPro" id="IPR003594">
    <property type="entry name" value="HATPase_dom"/>
</dbReference>
<evidence type="ECO:0000256" key="8">
    <source>
        <dbReference type="ARBA" id="ARBA00023012"/>
    </source>
</evidence>
<dbReference type="InterPro" id="IPR050482">
    <property type="entry name" value="Sensor_HK_TwoCompSys"/>
</dbReference>
<dbReference type="EMBL" id="KT310073">
    <property type="protein sequence ID" value="ALS03932.1"/>
    <property type="molecule type" value="Genomic_DNA"/>
</dbReference>
<evidence type="ECO:0000256" key="9">
    <source>
        <dbReference type="SAM" id="MobiDB-lite"/>
    </source>
</evidence>
<feature type="domain" description="Histidine kinase/HSP90-like ATPase" evidence="11">
    <location>
        <begin position="267"/>
        <end position="354"/>
    </location>
</feature>
<dbReference type="GO" id="GO:0046983">
    <property type="term" value="F:protein dimerization activity"/>
    <property type="evidence" value="ECO:0007669"/>
    <property type="project" value="InterPro"/>
</dbReference>
<evidence type="ECO:0000313" key="14">
    <source>
        <dbReference type="EMBL" id="ALS03932.1"/>
    </source>
</evidence>
<feature type="domain" description="DUF7134" evidence="13">
    <location>
        <begin position="16"/>
        <end position="131"/>
    </location>
</feature>
<dbReference type="SUPFAM" id="SSF55874">
    <property type="entry name" value="ATPase domain of HSP90 chaperone/DNA topoisomerase II/histidine kinase"/>
    <property type="match status" value="1"/>
</dbReference>
<evidence type="ECO:0000256" key="5">
    <source>
        <dbReference type="ARBA" id="ARBA00022741"/>
    </source>
</evidence>
<comment type="catalytic activity">
    <reaction evidence="1">
        <text>ATP + protein L-histidine = ADP + protein N-phospho-L-histidine.</text>
        <dbReference type="EC" id="2.7.13.3"/>
    </reaction>
</comment>
<evidence type="ECO:0000256" key="7">
    <source>
        <dbReference type="ARBA" id="ARBA00022840"/>
    </source>
</evidence>
<dbReference type="InterPro" id="IPR055558">
    <property type="entry name" value="DUF7134"/>
</dbReference>
<feature type="domain" description="Signal transduction histidine kinase subgroup 3 dimerisation and phosphoacceptor" evidence="12">
    <location>
        <begin position="149"/>
        <end position="215"/>
    </location>
</feature>
<dbReference type="Gene3D" id="3.30.565.10">
    <property type="entry name" value="Histidine kinase-like ATPase, C-terminal domain"/>
    <property type="match status" value="1"/>
</dbReference>
<protein>
    <recommendedName>
        <fullName evidence="2">histidine kinase</fullName>
        <ecNumber evidence="2">2.7.13.3</ecNumber>
    </recommendedName>
</protein>
<dbReference type="GO" id="GO:0016020">
    <property type="term" value="C:membrane"/>
    <property type="evidence" value="ECO:0007669"/>
    <property type="project" value="InterPro"/>
</dbReference>
<evidence type="ECO:0000256" key="1">
    <source>
        <dbReference type="ARBA" id="ARBA00000085"/>
    </source>
</evidence>
<evidence type="ECO:0000256" key="6">
    <source>
        <dbReference type="ARBA" id="ARBA00022777"/>
    </source>
</evidence>
<organism evidence="14">
    <name type="scientific">Streptomyces sviceus</name>
    <dbReference type="NCBI Taxonomy" id="285530"/>
    <lineage>
        <taxon>Bacteria</taxon>
        <taxon>Bacillati</taxon>
        <taxon>Actinomycetota</taxon>
        <taxon>Actinomycetes</taxon>
        <taxon>Kitasatosporales</taxon>
        <taxon>Streptomycetaceae</taxon>
        <taxon>Streptomyces</taxon>
    </lineage>
</organism>
<accession>A0A0U2T367</accession>
<keyword evidence="10" id="KW-1133">Transmembrane helix</keyword>
<dbReference type="Gene3D" id="1.20.5.1930">
    <property type="match status" value="1"/>
</dbReference>
<dbReference type="PANTHER" id="PTHR24421">
    <property type="entry name" value="NITRATE/NITRITE SENSOR PROTEIN NARX-RELATED"/>
    <property type="match status" value="1"/>
</dbReference>
<dbReference type="Pfam" id="PF23539">
    <property type="entry name" value="DUF7134"/>
    <property type="match status" value="1"/>
</dbReference>
<evidence type="ECO:0000259" key="13">
    <source>
        <dbReference type="Pfam" id="PF23539"/>
    </source>
</evidence>
<keyword evidence="6" id="KW-0418">Kinase</keyword>
<dbReference type="InterPro" id="IPR036890">
    <property type="entry name" value="HATPase_C_sf"/>
</dbReference>
<feature type="transmembrane region" description="Helical" evidence="10">
    <location>
        <begin position="109"/>
        <end position="127"/>
    </location>
</feature>
<keyword evidence="8" id="KW-0902">Two-component regulatory system</keyword>
<feature type="region of interest" description="Disordered" evidence="9">
    <location>
        <begin position="304"/>
        <end position="325"/>
    </location>
</feature>
<feature type="transmembrane region" description="Helical" evidence="10">
    <location>
        <begin position="78"/>
        <end position="97"/>
    </location>
</feature>
<dbReference type="EC" id="2.7.13.3" evidence="2"/>
<dbReference type="Pfam" id="PF02518">
    <property type="entry name" value="HATPase_c"/>
    <property type="match status" value="1"/>
</dbReference>
<keyword evidence="7" id="KW-0067">ATP-binding</keyword>
<dbReference type="AlphaFoldDB" id="A0A0U2T367"/>
<dbReference type="PANTHER" id="PTHR24421:SF10">
    <property type="entry name" value="NITRATE_NITRITE SENSOR PROTEIN NARQ"/>
    <property type="match status" value="1"/>
</dbReference>
<feature type="transmembrane region" description="Helical" evidence="10">
    <location>
        <begin position="37"/>
        <end position="66"/>
    </location>
</feature>
<gene>
    <name evidence="14" type="primary">svicG</name>
</gene>
<keyword evidence="4" id="KW-0808">Transferase</keyword>
<evidence type="ECO:0000259" key="12">
    <source>
        <dbReference type="Pfam" id="PF07730"/>
    </source>
</evidence>
<dbReference type="CDD" id="cd16917">
    <property type="entry name" value="HATPase_UhpB-NarQ-NarX-like"/>
    <property type="match status" value="1"/>
</dbReference>
<reference evidence="14" key="1">
    <citation type="submission" date="2015-07" db="EMBL/GenBank/DDBJ databases">
        <title>Characterization and biosynthesis of sviceucin, a bioactive disulfide bond-containing lasso peptide from Streptomyces.</title>
        <authorList>
            <person name="Li Y."/>
        </authorList>
    </citation>
    <scope>NUCLEOTIDE SEQUENCE</scope>
    <source>
        <strain evidence="14">DSM 924</strain>
    </source>
</reference>
<evidence type="ECO:0000256" key="10">
    <source>
        <dbReference type="SAM" id="Phobius"/>
    </source>
</evidence>
<keyword evidence="10" id="KW-0812">Transmembrane</keyword>
<keyword evidence="5" id="KW-0547">Nucleotide-binding</keyword>
<evidence type="ECO:0000256" key="2">
    <source>
        <dbReference type="ARBA" id="ARBA00012438"/>
    </source>
</evidence>
<dbReference type="GO" id="GO:0005524">
    <property type="term" value="F:ATP binding"/>
    <property type="evidence" value="ECO:0007669"/>
    <property type="project" value="UniProtKB-KW"/>
</dbReference>
<proteinExistence type="predicted"/>
<dbReference type="Pfam" id="PF07730">
    <property type="entry name" value="HisKA_3"/>
    <property type="match status" value="1"/>
</dbReference>
<dbReference type="InterPro" id="IPR011712">
    <property type="entry name" value="Sig_transdc_His_kin_sub3_dim/P"/>
</dbReference>
<dbReference type="GO" id="GO:0000155">
    <property type="term" value="F:phosphorelay sensor kinase activity"/>
    <property type="evidence" value="ECO:0007669"/>
    <property type="project" value="InterPro"/>
</dbReference>
<evidence type="ECO:0000259" key="11">
    <source>
        <dbReference type="Pfam" id="PF02518"/>
    </source>
</evidence>
<keyword evidence="3" id="KW-0597">Phosphoprotein</keyword>
<keyword evidence="10" id="KW-0472">Membrane</keyword>
<name>A0A0U2T367_STRXS</name>
<sequence length="365" mass="38950">MIAGADGPARVPLWVRCALVAATGVPLVVRRRWPRQVFVLVLAATLSQVVLGIAVDPFVAAAFALYPLALTTSSQRLVPTPAVAMLCAAVVLAGVVAGSPRSWQNGVGFLVVGTAILGAVWTAGFAVRGRRTLARVEAARREEQAVHRERLRIARELHDVVTHSMGLVTVKASIANHLLASRPQEAHDALKVIETISREAMTEMRGILRVLRVPPDGEPAEPADLDPMPGLSDLPALVRRAAHADARIDLVMDPDIRVPDGIGLAGYRIVQEALTNVLVHAAPTRCTVRVETTAADLRLEVRDAGPPARDRRRSRTGGGHGIPGMRERAMMYGGSLTAAPHPDGGFQVTACLPFLPARPTSRESL</sequence>
<evidence type="ECO:0000256" key="4">
    <source>
        <dbReference type="ARBA" id="ARBA00022679"/>
    </source>
</evidence>
<evidence type="ECO:0000256" key="3">
    <source>
        <dbReference type="ARBA" id="ARBA00022553"/>
    </source>
</evidence>